<reference evidence="2" key="1">
    <citation type="journal article" date="2023" name="IMA Fungus">
        <title>Comparative genomic study of the Penicillium genus elucidates a diverse pangenome and 15 lateral gene transfer events.</title>
        <authorList>
            <person name="Petersen C."/>
            <person name="Sorensen T."/>
            <person name="Nielsen M.R."/>
            <person name="Sondergaard T.E."/>
            <person name="Sorensen J.L."/>
            <person name="Fitzpatrick D.A."/>
            <person name="Frisvad J.C."/>
            <person name="Nielsen K.L."/>
        </authorList>
    </citation>
    <scope>NUCLEOTIDE SEQUENCE</scope>
    <source>
        <strain evidence="2">IBT 17514</strain>
    </source>
</reference>
<feature type="region of interest" description="Disordered" evidence="1">
    <location>
        <begin position="1"/>
        <end position="223"/>
    </location>
</feature>
<comment type="caution">
    <text evidence="2">The sequence shown here is derived from an EMBL/GenBank/DDBJ whole genome shotgun (WGS) entry which is preliminary data.</text>
</comment>
<evidence type="ECO:0000313" key="3">
    <source>
        <dbReference type="Proteomes" id="UP001215712"/>
    </source>
</evidence>
<name>A0AAD6HNX2_9EURO</name>
<feature type="compositionally biased region" description="Basic and acidic residues" evidence="1">
    <location>
        <begin position="187"/>
        <end position="204"/>
    </location>
</feature>
<feature type="compositionally biased region" description="Pro residues" evidence="1">
    <location>
        <begin position="120"/>
        <end position="130"/>
    </location>
</feature>
<dbReference type="AlphaFoldDB" id="A0AAD6HNX2"/>
<dbReference type="EMBL" id="JAQJAN010000005">
    <property type="protein sequence ID" value="KAJ5728256.1"/>
    <property type="molecule type" value="Genomic_DNA"/>
</dbReference>
<evidence type="ECO:0000256" key="1">
    <source>
        <dbReference type="SAM" id="MobiDB-lite"/>
    </source>
</evidence>
<keyword evidence="3" id="KW-1185">Reference proteome</keyword>
<gene>
    <name evidence="2" type="ORF">N7493_004586</name>
</gene>
<feature type="compositionally biased region" description="Basic and acidic residues" evidence="1">
    <location>
        <begin position="148"/>
        <end position="170"/>
    </location>
</feature>
<protein>
    <submittedName>
        <fullName evidence="2">Uncharacterized protein</fullName>
    </submittedName>
</protein>
<feature type="compositionally biased region" description="Basic and acidic residues" evidence="1">
    <location>
        <begin position="87"/>
        <end position="114"/>
    </location>
</feature>
<proteinExistence type="predicted"/>
<organism evidence="2 3">
    <name type="scientific">Penicillium malachiteum</name>
    <dbReference type="NCBI Taxonomy" id="1324776"/>
    <lineage>
        <taxon>Eukaryota</taxon>
        <taxon>Fungi</taxon>
        <taxon>Dikarya</taxon>
        <taxon>Ascomycota</taxon>
        <taxon>Pezizomycotina</taxon>
        <taxon>Eurotiomycetes</taxon>
        <taxon>Eurotiomycetidae</taxon>
        <taxon>Eurotiales</taxon>
        <taxon>Aspergillaceae</taxon>
        <taxon>Penicillium</taxon>
    </lineage>
</organism>
<accession>A0AAD6HNX2</accession>
<evidence type="ECO:0000313" key="2">
    <source>
        <dbReference type="EMBL" id="KAJ5728256.1"/>
    </source>
</evidence>
<reference evidence="2" key="2">
    <citation type="submission" date="2023-01" db="EMBL/GenBank/DDBJ databases">
        <authorList>
            <person name="Petersen C."/>
        </authorList>
    </citation>
    <scope>NUCLEOTIDE SEQUENCE</scope>
    <source>
        <strain evidence="2">IBT 17514</strain>
    </source>
</reference>
<dbReference type="Proteomes" id="UP001215712">
    <property type="component" value="Unassembled WGS sequence"/>
</dbReference>
<sequence length="223" mass="23344">MASEGAPEQNPPTSAAPSEPPQGAQSITDPSQTDPESIAVEKGRAAAHVDYPEAPRPQPPNAPSTEPDFGSAVASSEPQAPLAAQVEEAKAKEESTKEETKKEEPRTGEKRDLDSTANPAPAPAPAPAPTPATTEDKDHPLPDGTEEPELKKQKLEANPESSQENKEDQAHNVPAPATAPVDNSNGDSKEAGRPKKEKVKDAIKKIVPTDGPGSRTRSRTKGA</sequence>
<feature type="compositionally biased region" description="Polar residues" evidence="1">
    <location>
        <begin position="23"/>
        <end position="35"/>
    </location>
</feature>